<dbReference type="Proteomes" id="UP000215914">
    <property type="component" value="Unassembled WGS sequence"/>
</dbReference>
<comment type="caution">
    <text evidence="2">The sequence shown here is derived from an EMBL/GenBank/DDBJ whole genome shotgun (WGS) entry which is preliminary data.</text>
</comment>
<dbReference type="AlphaFoldDB" id="A0A9K3J4E4"/>
<protein>
    <submittedName>
        <fullName evidence="2">F-box domain-containing protein</fullName>
    </submittedName>
</protein>
<name>A0A9K3J4E4_HELAN</name>
<evidence type="ECO:0000313" key="2">
    <source>
        <dbReference type="EMBL" id="KAF5808573.1"/>
    </source>
</evidence>
<keyword evidence="3" id="KW-1185">Reference proteome</keyword>
<gene>
    <name evidence="2" type="ORF">HanXRQr2_Chr04g0146931</name>
</gene>
<dbReference type="PANTHER" id="PTHR14939">
    <property type="entry name" value="F-BOX ONLY PROTEIN 22"/>
    <property type="match status" value="1"/>
</dbReference>
<proteinExistence type="predicted"/>
<dbReference type="Pfam" id="PF00646">
    <property type="entry name" value="F-box"/>
    <property type="match status" value="1"/>
</dbReference>
<reference evidence="2" key="2">
    <citation type="submission" date="2020-06" db="EMBL/GenBank/DDBJ databases">
        <title>Helianthus annuus Genome sequencing and assembly Release 2.</title>
        <authorList>
            <person name="Gouzy J."/>
            <person name="Langlade N."/>
            <person name="Munos S."/>
        </authorList>
    </citation>
    <scope>NUCLEOTIDE SEQUENCE</scope>
    <source>
        <tissue evidence="2">Leaves</tissue>
    </source>
</reference>
<organism evidence="2 3">
    <name type="scientific">Helianthus annuus</name>
    <name type="common">Common sunflower</name>
    <dbReference type="NCBI Taxonomy" id="4232"/>
    <lineage>
        <taxon>Eukaryota</taxon>
        <taxon>Viridiplantae</taxon>
        <taxon>Streptophyta</taxon>
        <taxon>Embryophyta</taxon>
        <taxon>Tracheophyta</taxon>
        <taxon>Spermatophyta</taxon>
        <taxon>Magnoliopsida</taxon>
        <taxon>eudicotyledons</taxon>
        <taxon>Gunneridae</taxon>
        <taxon>Pentapetalae</taxon>
        <taxon>asterids</taxon>
        <taxon>campanulids</taxon>
        <taxon>Asterales</taxon>
        <taxon>Asteraceae</taxon>
        <taxon>Asteroideae</taxon>
        <taxon>Heliantheae alliance</taxon>
        <taxon>Heliantheae</taxon>
        <taxon>Helianthus</taxon>
    </lineage>
</organism>
<dbReference type="Gramene" id="mRNA:HanXRQr2_Chr04g0146931">
    <property type="protein sequence ID" value="mRNA:HanXRQr2_Chr04g0146931"/>
    <property type="gene ID" value="HanXRQr2_Chr04g0146931"/>
</dbReference>
<accession>A0A9K3J4E4</accession>
<reference evidence="2" key="1">
    <citation type="journal article" date="2017" name="Nature">
        <title>The sunflower genome provides insights into oil metabolism, flowering and Asterid evolution.</title>
        <authorList>
            <person name="Badouin H."/>
            <person name="Gouzy J."/>
            <person name="Grassa C.J."/>
            <person name="Murat F."/>
            <person name="Staton S.E."/>
            <person name="Cottret L."/>
            <person name="Lelandais-Briere C."/>
            <person name="Owens G.L."/>
            <person name="Carrere S."/>
            <person name="Mayjonade B."/>
            <person name="Legrand L."/>
            <person name="Gill N."/>
            <person name="Kane N.C."/>
            <person name="Bowers J.E."/>
            <person name="Hubner S."/>
            <person name="Bellec A."/>
            <person name="Berard A."/>
            <person name="Berges H."/>
            <person name="Blanchet N."/>
            <person name="Boniface M.C."/>
            <person name="Brunel D."/>
            <person name="Catrice O."/>
            <person name="Chaidir N."/>
            <person name="Claudel C."/>
            <person name="Donnadieu C."/>
            <person name="Faraut T."/>
            <person name="Fievet G."/>
            <person name="Helmstetter N."/>
            <person name="King M."/>
            <person name="Knapp S.J."/>
            <person name="Lai Z."/>
            <person name="Le Paslier M.C."/>
            <person name="Lippi Y."/>
            <person name="Lorenzon L."/>
            <person name="Mandel J.R."/>
            <person name="Marage G."/>
            <person name="Marchand G."/>
            <person name="Marquand E."/>
            <person name="Bret-Mestries E."/>
            <person name="Morien E."/>
            <person name="Nambeesan S."/>
            <person name="Nguyen T."/>
            <person name="Pegot-Espagnet P."/>
            <person name="Pouilly N."/>
            <person name="Raftis F."/>
            <person name="Sallet E."/>
            <person name="Schiex T."/>
            <person name="Thomas J."/>
            <person name="Vandecasteele C."/>
            <person name="Vares D."/>
            <person name="Vear F."/>
            <person name="Vautrin S."/>
            <person name="Crespi M."/>
            <person name="Mangin B."/>
            <person name="Burke J.M."/>
            <person name="Salse J."/>
            <person name="Munos S."/>
            <person name="Vincourt P."/>
            <person name="Rieseberg L.H."/>
            <person name="Langlade N.B."/>
        </authorList>
    </citation>
    <scope>NUCLEOTIDE SEQUENCE</scope>
    <source>
        <tissue evidence="2">Leaves</tissue>
    </source>
</reference>
<dbReference type="SMART" id="SM00256">
    <property type="entry name" value="FBOX"/>
    <property type="match status" value="1"/>
</dbReference>
<dbReference type="InterPro" id="IPR036047">
    <property type="entry name" value="F-box-like_dom_sf"/>
</dbReference>
<dbReference type="SUPFAM" id="SSF81383">
    <property type="entry name" value="F-box domain"/>
    <property type="match status" value="1"/>
</dbReference>
<dbReference type="EMBL" id="MNCJ02000319">
    <property type="protein sequence ID" value="KAF5808573.1"/>
    <property type="molecule type" value="Genomic_DNA"/>
</dbReference>
<dbReference type="CDD" id="cd09917">
    <property type="entry name" value="F-box_SF"/>
    <property type="match status" value="1"/>
</dbReference>
<evidence type="ECO:0000259" key="1">
    <source>
        <dbReference type="SMART" id="SM00256"/>
    </source>
</evidence>
<dbReference type="InterPro" id="IPR001810">
    <property type="entry name" value="F-box_dom"/>
</dbReference>
<dbReference type="PANTHER" id="PTHR14939:SF5">
    <property type="entry name" value="F-BOX ONLY PROTEIN 22"/>
    <property type="match status" value="1"/>
</dbReference>
<feature type="domain" description="F-box" evidence="1">
    <location>
        <begin position="14"/>
        <end position="54"/>
    </location>
</feature>
<sequence length="470" mass="51979">MITKMALPTTIEKLDIDVLQNILARLSAVDFASADCVSRSWNHVCSRILCRPKFASACSNNPSLLVAIEEVANEVLSKLIRPQFAILSVGSLFSMQEAFQLITTKLSSKIPVIVNWSSGFIGRDAFYEEFKKIPKLESGIRGIVLTVGCVPGMKVKSISLQKQVEEHPQDFMIDKFVTDIWEFSTSISGRQSPAALMIFSREHPHVGINTVEKLDYAMSPETVVVGGFCYDFRHTATEELACDAVALVFVADRNKPPGIGETKFHAALSSGLSPVGPTYRVDSVTEKYGCMAHLIVHREGPFEATEMEELSTMYIGVTKRRKCSVGQEKEKWMTSLAFHRILSTGTDNEYFLVEDVGVKTGDTFQCYLTDSNTARSSTDSVSNLVRSFNGSDKWEVSGGLIFASMHRGQPNGDSSLFLENLPGVTFAGTMCLGEMWRGDLIPQESQEQKSAQGCFLHRYNAVYLVMSYAP</sequence>
<evidence type="ECO:0000313" key="3">
    <source>
        <dbReference type="Proteomes" id="UP000215914"/>
    </source>
</evidence>
<dbReference type="OrthoDB" id="509497at2759"/>